<dbReference type="PANTHER" id="PTHR34606:SF4">
    <property type="entry name" value="OUTER MEMBRANE LIPOPROTEIN DOLP"/>
    <property type="match status" value="1"/>
</dbReference>
<dbReference type="InterPro" id="IPR014004">
    <property type="entry name" value="Transpt-assoc_nodulatn_dom_bac"/>
</dbReference>
<evidence type="ECO:0000313" key="4">
    <source>
        <dbReference type="Proteomes" id="UP000614811"/>
    </source>
</evidence>
<dbReference type="Proteomes" id="UP000614811">
    <property type="component" value="Unassembled WGS sequence"/>
</dbReference>
<keyword evidence="4" id="KW-1185">Reference proteome</keyword>
<keyword evidence="1" id="KW-0732">Signal</keyword>
<reference evidence="3" key="1">
    <citation type="journal article" date="2014" name="Int. J. Syst. Evol. Microbiol.">
        <title>Complete genome sequence of Corynebacterium casei LMG S-19264T (=DSM 44701T), isolated from a smear-ripened cheese.</title>
        <authorList>
            <consortium name="US DOE Joint Genome Institute (JGI-PGF)"/>
            <person name="Walter F."/>
            <person name="Albersmeier A."/>
            <person name="Kalinowski J."/>
            <person name="Ruckert C."/>
        </authorList>
    </citation>
    <scope>NUCLEOTIDE SEQUENCE</scope>
    <source>
        <strain evidence="3">KCTC 12711</strain>
    </source>
</reference>
<dbReference type="PANTHER" id="PTHR34606">
    <property type="entry name" value="BON DOMAIN-CONTAINING PROTEIN"/>
    <property type="match status" value="1"/>
</dbReference>
<protein>
    <submittedName>
        <fullName evidence="3">BON domain-containing protein</fullName>
    </submittedName>
</protein>
<comment type="caution">
    <text evidence="3">The sequence shown here is derived from an EMBL/GenBank/DDBJ whole genome shotgun (WGS) entry which is preliminary data.</text>
</comment>
<dbReference type="InterPro" id="IPR051686">
    <property type="entry name" value="Lipoprotein_DolP"/>
</dbReference>
<organism evidence="3 4">
    <name type="scientific">Arenicella chitinivorans</name>
    <dbReference type="NCBI Taxonomy" id="1329800"/>
    <lineage>
        <taxon>Bacteria</taxon>
        <taxon>Pseudomonadati</taxon>
        <taxon>Pseudomonadota</taxon>
        <taxon>Gammaproteobacteria</taxon>
        <taxon>Arenicellales</taxon>
        <taxon>Arenicellaceae</taxon>
        <taxon>Arenicella</taxon>
    </lineage>
</organism>
<evidence type="ECO:0000256" key="1">
    <source>
        <dbReference type="ARBA" id="ARBA00022729"/>
    </source>
</evidence>
<dbReference type="Pfam" id="PF04972">
    <property type="entry name" value="BON"/>
    <property type="match status" value="2"/>
</dbReference>
<evidence type="ECO:0000259" key="2">
    <source>
        <dbReference type="PROSITE" id="PS50914"/>
    </source>
</evidence>
<gene>
    <name evidence="3" type="ORF">GCM10008090_14220</name>
</gene>
<proteinExistence type="predicted"/>
<name>A0A918RR87_9GAMM</name>
<dbReference type="SMART" id="SM00749">
    <property type="entry name" value="BON"/>
    <property type="match status" value="1"/>
</dbReference>
<dbReference type="AlphaFoldDB" id="A0A918RR87"/>
<dbReference type="EMBL" id="BMXA01000002">
    <property type="protein sequence ID" value="GHA05751.1"/>
    <property type="molecule type" value="Genomic_DNA"/>
</dbReference>
<dbReference type="InterPro" id="IPR007055">
    <property type="entry name" value="BON_dom"/>
</dbReference>
<accession>A0A918RR87</accession>
<dbReference type="PROSITE" id="PS50914">
    <property type="entry name" value="BON"/>
    <property type="match status" value="2"/>
</dbReference>
<feature type="domain" description="BON" evidence="2">
    <location>
        <begin position="113"/>
        <end position="180"/>
    </location>
</feature>
<evidence type="ECO:0000313" key="3">
    <source>
        <dbReference type="EMBL" id="GHA05751.1"/>
    </source>
</evidence>
<dbReference type="Gene3D" id="3.40.1520.20">
    <property type="match status" value="1"/>
</dbReference>
<sequence>MAVVLSGCVEALIGVVAVTTVDIIHDRRTVGEYIDDSAIEIKARNILVSSDEIRQAAHVKPVSWNGILLATGEVDNEAIKRDLVARFGQIQGVRQVVDETTITSKTDLGTRTNDAWISSKVKSRLLLKTGLDANRVKVVTTRGSVYLMGIVTRAEATDAVEYARTVRGVKRVVKVFEYHEE</sequence>
<reference evidence="3" key="2">
    <citation type="submission" date="2020-09" db="EMBL/GenBank/DDBJ databases">
        <authorList>
            <person name="Sun Q."/>
            <person name="Kim S."/>
        </authorList>
    </citation>
    <scope>NUCLEOTIDE SEQUENCE</scope>
    <source>
        <strain evidence="3">KCTC 12711</strain>
    </source>
</reference>
<feature type="domain" description="BON" evidence="2">
    <location>
        <begin position="35"/>
        <end position="104"/>
    </location>
</feature>